<name>A0A078B9W8_STYLE</name>
<proteinExistence type="predicted"/>
<evidence type="ECO:0000313" key="4">
    <source>
        <dbReference type="Proteomes" id="UP000039865"/>
    </source>
</evidence>
<feature type="coiled-coil region" evidence="1">
    <location>
        <begin position="217"/>
        <end position="247"/>
    </location>
</feature>
<dbReference type="OrthoDB" id="10637898at2759"/>
<organism evidence="3 4">
    <name type="scientific">Stylonychia lemnae</name>
    <name type="common">Ciliate</name>
    <dbReference type="NCBI Taxonomy" id="5949"/>
    <lineage>
        <taxon>Eukaryota</taxon>
        <taxon>Sar</taxon>
        <taxon>Alveolata</taxon>
        <taxon>Ciliophora</taxon>
        <taxon>Intramacronucleata</taxon>
        <taxon>Spirotrichea</taxon>
        <taxon>Stichotrichia</taxon>
        <taxon>Sporadotrichida</taxon>
        <taxon>Oxytrichidae</taxon>
        <taxon>Stylonychinae</taxon>
        <taxon>Stylonychia</taxon>
    </lineage>
</organism>
<keyword evidence="4" id="KW-1185">Reference proteome</keyword>
<feature type="compositionally biased region" description="Basic and acidic residues" evidence="2">
    <location>
        <begin position="176"/>
        <end position="188"/>
    </location>
</feature>
<dbReference type="EMBL" id="CCKQ01018127">
    <property type="protein sequence ID" value="CDW90062.1"/>
    <property type="molecule type" value="Genomic_DNA"/>
</dbReference>
<feature type="region of interest" description="Disordered" evidence="2">
    <location>
        <begin position="176"/>
        <end position="199"/>
    </location>
</feature>
<reference evidence="3 4" key="1">
    <citation type="submission" date="2014-06" db="EMBL/GenBank/DDBJ databases">
        <authorList>
            <person name="Swart Estienne"/>
        </authorList>
    </citation>
    <scope>NUCLEOTIDE SEQUENCE [LARGE SCALE GENOMIC DNA]</scope>
    <source>
        <strain evidence="3 4">130c</strain>
    </source>
</reference>
<gene>
    <name evidence="3" type="primary">Contig5404.g5782</name>
    <name evidence="3" type="ORF">STYLEM_19202</name>
</gene>
<evidence type="ECO:0000256" key="1">
    <source>
        <dbReference type="SAM" id="Coils"/>
    </source>
</evidence>
<accession>A0A078B9W8</accession>
<dbReference type="AlphaFoldDB" id="A0A078B9W8"/>
<evidence type="ECO:0000256" key="2">
    <source>
        <dbReference type="SAM" id="MobiDB-lite"/>
    </source>
</evidence>
<protein>
    <submittedName>
        <fullName evidence="3">Uncharacterized protein</fullName>
    </submittedName>
</protein>
<dbReference type="Proteomes" id="UP000039865">
    <property type="component" value="Unassembled WGS sequence"/>
</dbReference>
<sequence>MFTHFKKDYYSVNADISLSPVKQSFQQSMILTEDTGQPQIGSNQSTIYQMNNDQTSQMYQKQDSSVISRVGSVPFSNNQTMSNIMLGGPQRYDDVYYPRTDKRMIKGNQYAYEGNEYAKQTFQSNSVEESIEQIITNQEQGLTEMKNIQAPKQVKSYSGLYQDSALSSSYHEKQRFGDLSDKKQEWRDQLGSGGNQTLDDYIGNKGTNHQTGKNHSILQSQNDRQQIEELKQEANSEDLDIVNTIDQDYHYKSSTLKNKTNFNLESQDTQQILKKFIRQIEVSAQQEEDDEICKRLHRGLMTKEGTSIDQYDSIGAAYEKNPFNMKTQSKFRNREDKNAANFSKKQKTMKAKSQSIEFGNILPEDQCNLSEYDEMFEGQLGYNTISLKDKNQRILENGQLLVKAKIASKLYYLNQRQIEKALLMSLVRKPGSELFHFEDLWLEEIVEKLSFPSYRKVFTKCRAISLVILQGGPGDWQPQKHSLYLEMPNFSLELDGTQPQKKFKKYIDPDSFNVMVQSKFSDWKESAEETFAELIGEDVNNPVEKFQKSGKNTLIFERNCNDLQQSVFSRVLEPATCHSLSSLVFPNPGAKTSEEGVYMRVDGYNLILADKESGRNLICHFFNLIEHFGILMNAQKQGYDLLQILALELRVFINQATDFWRIFLNLQNVQEKYLKKNQYKLEPGQEQRIKLPLHIEDHRLKIIIQYPKFFYASAKTNFNEVLVRLNLHEMEELHRDGFKNWETICYQHYLRLTADQS</sequence>
<dbReference type="InParanoid" id="A0A078B9W8"/>
<keyword evidence="1" id="KW-0175">Coiled coil</keyword>
<evidence type="ECO:0000313" key="3">
    <source>
        <dbReference type="EMBL" id="CDW90062.1"/>
    </source>
</evidence>